<reference evidence="6 7" key="2">
    <citation type="submission" date="2020-04" db="EMBL/GenBank/DDBJ databases">
        <title>Complete genome sequence of Alteromonas pelagimontana 5.12T.</title>
        <authorList>
            <person name="Sinha R.K."/>
            <person name="Krishnan K.P."/>
            <person name="Kurian J.P."/>
        </authorList>
    </citation>
    <scope>NUCLEOTIDE SEQUENCE [LARGE SCALE GENOMIC DNA]</scope>
    <source>
        <strain evidence="6 7">5.12</strain>
    </source>
</reference>
<dbReference type="KEGG" id="apel:CA267_000185"/>
<dbReference type="EMBL" id="CP052766">
    <property type="protein sequence ID" value="QJR79327.1"/>
    <property type="molecule type" value="Genomic_DNA"/>
</dbReference>
<evidence type="ECO:0000256" key="1">
    <source>
        <dbReference type="ARBA" id="ARBA00023110"/>
    </source>
</evidence>
<evidence type="ECO:0000256" key="3">
    <source>
        <dbReference type="RuleBase" id="RU363019"/>
    </source>
</evidence>
<gene>
    <name evidence="6" type="ORF">CA267_000185</name>
</gene>
<evidence type="ECO:0000256" key="2">
    <source>
        <dbReference type="ARBA" id="ARBA00023235"/>
    </source>
</evidence>
<protein>
    <recommendedName>
        <fullName evidence="3">Peptidyl-prolyl cis-trans isomerase</fullName>
        <shortName evidence="3">PPIase</shortName>
        <ecNumber evidence="3">5.2.1.8</ecNumber>
    </recommendedName>
</protein>
<dbReference type="InterPro" id="IPR002130">
    <property type="entry name" value="Cyclophilin-type_PPIase_dom"/>
</dbReference>
<dbReference type="Proteomes" id="UP000219285">
    <property type="component" value="Chromosome"/>
</dbReference>
<evidence type="ECO:0000259" key="5">
    <source>
        <dbReference type="PROSITE" id="PS50072"/>
    </source>
</evidence>
<dbReference type="SUPFAM" id="SSF50891">
    <property type="entry name" value="Cyclophilin-like"/>
    <property type="match status" value="1"/>
</dbReference>
<dbReference type="GO" id="GO:0003755">
    <property type="term" value="F:peptidyl-prolyl cis-trans isomerase activity"/>
    <property type="evidence" value="ECO:0007669"/>
    <property type="project" value="UniProtKB-UniRule"/>
</dbReference>
<evidence type="ECO:0000256" key="4">
    <source>
        <dbReference type="SAM" id="MobiDB-lite"/>
    </source>
</evidence>
<evidence type="ECO:0000313" key="7">
    <source>
        <dbReference type="Proteomes" id="UP000219285"/>
    </source>
</evidence>
<dbReference type="InterPro" id="IPR029000">
    <property type="entry name" value="Cyclophilin-like_dom_sf"/>
</dbReference>
<dbReference type="AlphaFoldDB" id="A0A6M4M845"/>
<feature type="compositionally biased region" description="Polar residues" evidence="4">
    <location>
        <begin position="219"/>
        <end position="235"/>
    </location>
</feature>
<dbReference type="Pfam" id="PF00160">
    <property type="entry name" value="Pro_isomerase"/>
    <property type="match status" value="1"/>
</dbReference>
<sequence length="275" mass="29501">MSHHQYHKEQNQTVKKIIFAFISASLASFHASATVVEIRTNMGSISVNLFDQDTPETVENFLEYVNSGGYANNVVHRLEPGFVVQAGGFTYNNELPLDTIATGTPVTNEPEFSNVRGTIAMAKQAENPDSATSQWFINLGDNSQNLDAQNGGFTVFGQVIGEGMSIIDEISELPRFNLGGAANSIPLIDFSADDAKNGKEPTEENFVLITDIVVTDSATVTNPDLNPTPNTQINNDDGDTPAPPSSGGSSGGSMNPLALIFMAVSAVVFRRKLNR</sequence>
<dbReference type="Gene3D" id="2.40.100.10">
    <property type="entry name" value="Cyclophilin-like"/>
    <property type="match status" value="1"/>
</dbReference>
<comment type="catalytic activity">
    <reaction evidence="3">
        <text>[protein]-peptidylproline (omega=180) = [protein]-peptidylproline (omega=0)</text>
        <dbReference type="Rhea" id="RHEA:16237"/>
        <dbReference type="Rhea" id="RHEA-COMP:10747"/>
        <dbReference type="Rhea" id="RHEA-COMP:10748"/>
        <dbReference type="ChEBI" id="CHEBI:83833"/>
        <dbReference type="ChEBI" id="CHEBI:83834"/>
        <dbReference type="EC" id="5.2.1.8"/>
    </reaction>
</comment>
<comment type="similarity">
    <text evidence="3">Belongs to the cyclophilin-type PPIase family.</text>
</comment>
<organism evidence="6 7">
    <name type="scientific">Alteromonas pelagimontana</name>
    <dbReference type="NCBI Taxonomy" id="1858656"/>
    <lineage>
        <taxon>Bacteria</taxon>
        <taxon>Pseudomonadati</taxon>
        <taxon>Pseudomonadota</taxon>
        <taxon>Gammaproteobacteria</taxon>
        <taxon>Alteromonadales</taxon>
        <taxon>Alteromonadaceae</taxon>
        <taxon>Alteromonas/Salinimonas group</taxon>
        <taxon>Alteromonas</taxon>
    </lineage>
</organism>
<dbReference type="PANTHER" id="PTHR43246">
    <property type="entry name" value="PEPTIDYL-PROLYL CIS-TRANS ISOMERASE CYP38, CHLOROPLASTIC"/>
    <property type="match status" value="1"/>
</dbReference>
<keyword evidence="1 3" id="KW-0697">Rotamase</keyword>
<dbReference type="OrthoDB" id="9807797at2"/>
<dbReference type="PRINTS" id="PR00153">
    <property type="entry name" value="CSAPPISMRASE"/>
</dbReference>
<evidence type="ECO:0000313" key="6">
    <source>
        <dbReference type="EMBL" id="QJR79327.1"/>
    </source>
</evidence>
<feature type="region of interest" description="Disordered" evidence="4">
    <location>
        <begin position="219"/>
        <end position="251"/>
    </location>
</feature>
<feature type="domain" description="PPIase cyclophilin-type" evidence="5">
    <location>
        <begin position="40"/>
        <end position="197"/>
    </location>
</feature>
<keyword evidence="2 3" id="KW-0413">Isomerase</keyword>
<name>A0A6M4M845_9ALTE</name>
<reference evidence="7" key="1">
    <citation type="submission" date="2014-12" db="EMBL/GenBank/DDBJ databases">
        <title>Complete genome sequence of a multi-drug resistant Klebsiella pneumoniae.</title>
        <authorList>
            <person name="Hua X."/>
            <person name="Chen Q."/>
            <person name="Li X."/>
            <person name="Feng Y."/>
            <person name="Ruan Z."/>
            <person name="Yu Y."/>
        </authorList>
    </citation>
    <scope>NUCLEOTIDE SEQUENCE [LARGE SCALE GENOMIC DNA]</scope>
    <source>
        <strain evidence="7">5.12</strain>
    </source>
</reference>
<dbReference type="PROSITE" id="PS50072">
    <property type="entry name" value="CSA_PPIASE_2"/>
    <property type="match status" value="1"/>
</dbReference>
<dbReference type="EC" id="5.2.1.8" evidence="3"/>
<keyword evidence="7" id="KW-1185">Reference proteome</keyword>
<accession>A0A6M4M845</accession>
<proteinExistence type="inferred from homology"/>
<comment type="function">
    <text evidence="3">PPIases accelerate the folding of proteins. It catalyzes the cis-trans isomerization of proline imidic peptide bonds in oligopeptides.</text>
</comment>
<dbReference type="InterPro" id="IPR044665">
    <property type="entry name" value="E_coli_cyclophilin_A-like"/>
</dbReference>